<sequence length="132" mass="14983">MKTSIIAICLMFVVGCTTPTQRIASQSLQRGVDQQHTVFYDMSRIARQELLNAGAAAAVIAAENQDATAAQAVVKEVFDKMNNIDWLHIQWERSRTLVRMGQQYIWSQQGVFDILKKEWEEAAKRAKTEQPN</sequence>
<gene>
    <name evidence="1" type="ORF">LCGC14_1505930</name>
</gene>
<comment type="caution">
    <text evidence="1">The sequence shown here is derived from an EMBL/GenBank/DDBJ whole genome shotgun (WGS) entry which is preliminary data.</text>
</comment>
<evidence type="ECO:0000313" key="1">
    <source>
        <dbReference type="EMBL" id="KKM63990.1"/>
    </source>
</evidence>
<accession>A0A0F9LI25</accession>
<reference evidence="1" key="1">
    <citation type="journal article" date="2015" name="Nature">
        <title>Complex archaea that bridge the gap between prokaryotes and eukaryotes.</title>
        <authorList>
            <person name="Spang A."/>
            <person name="Saw J.H."/>
            <person name="Jorgensen S.L."/>
            <person name="Zaremba-Niedzwiedzka K."/>
            <person name="Martijn J."/>
            <person name="Lind A.E."/>
            <person name="van Eijk R."/>
            <person name="Schleper C."/>
            <person name="Guy L."/>
            <person name="Ettema T.J."/>
        </authorList>
    </citation>
    <scope>NUCLEOTIDE SEQUENCE</scope>
</reference>
<organism evidence="1">
    <name type="scientific">marine sediment metagenome</name>
    <dbReference type="NCBI Taxonomy" id="412755"/>
    <lineage>
        <taxon>unclassified sequences</taxon>
        <taxon>metagenomes</taxon>
        <taxon>ecological metagenomes</taxon>
    </lineage>
</organism>
<dbReference type="EMBL" id="LAZR01010989">
    <property type="protein sequence ID" value="KKM63990.1"/>
    <property type="molecule type" value="Genomic_DNA"/>
</dbReference>
<dbReference type="PROSITE" id="PS51257">
    <property type="entry name" value="PROKAR_LIPOPROTEIN"/>
    <property type="match status" value="1"/>
</dbReference>
<proteinExistence type="predicted"/>
<name>A0A0F9LI25_9ZZZZ</name>
<protein>
    <recommendedName>
        <fullName evidence="2">Lipoprotein</fullName>
    </recommendedName>
</protein>
<evidence type="ECO:0008006" key="2">
    <source>
        <dbReference type="Google" id="ProtNLM"/>
    </source>
</evidence>
<dbReference type="AlphaFoldDB" id="A0A0F9LI25"/>